<dbReference type="GO" id="GO:0051301">
    <property type="term" value="P:cell division"/>
    <property type="evidence" value="ECO:0007669"/>
    <property type="project" value="UniProtKB-KW"/>
</dbReference>
<dbReference type="PANTHER" id="PTHR43445:SF3">
    <property type="entry name" value="UDP-N-ACETYLMURAMATE--L-ALANINE LIGASE"/>
    <property type="match status" value="1"/>
</dbReference>
<keyword evidence="12 14" id="KW-0961">Cell wall biogenesis/degradation</keyword>
<evidence type="ECO:0000256" key="11">
    <source>
        <dbReference type="ARBA" id="ARBA00023306"/>
    </source>
</evidence>
<evidence type="ECO:0000256" key="6">
    <source>
        <dbReference type="ARBA" id="ARBA00022618"/>
    </source>
</evidence>
<dbReference type="UniPathway" id="UPA00219"/>
<dbReference type="InterPro" id="IPR000713">
    <property type="entry name" value="Mur_ligase_N"/>
</dbReference>
<dbReference type="Gene3D" id="3.40.1190.10">
    <property type="entry name" value="Mur-like, catalytic domain"/>
    <property type="match status" value="1"/>
</dbReference>
<keyword evidence="15" id="KW-1133">Transmembrane helix</keyword>
<dbReference type="SUPFAM" id="SSF51984">
    <property type="entry name" value="MurCD N-terminal domain"/>
    <property type="match status" value="1"/>
</dbReference>
<accession>A0A2K9PNB2</accession>
<keyword evidence="7 14" id="KW-0547">Nucleotide-binding</keyword>
<evidence type="ECO:0000256" key="1">
    <source>
        <dbReference type="ARBA" id="ARBA00004496"/>
    </source>
</evidence>
<dbReference type="InterPro" id="IPR036615">
    <property type="entry name" value="Mur_ligase_C_dom_sf"/>
</dbReference>
<dbReference type="InterPro" id="IPR050061">
    <property type="entry name" value="MurCDEF_pg_biosynth"/>
</dbReference>
<evidence type="ECO:0000313" key="20">
    <source>
        <dbReference type="Proteomes" id="UP000235826"/>
    </source>
</evidence>
<dbReference type="GO" id="GO:0008360">
    <property type="term" value="P:regulation of cell shape"/>
    <property type="evidence" value="ECO:0007669"/>
    <property type="project" value="UniProtKB-KW"/>
</dbReference>
<proteinExistence type="inferred from homology"/>
<keyword evidence="9 14" id="KW-0133">Cell shape</keyword>
<dbReference type="InterPro" id="IPR004101">
    <property type="entry name" value="Mur_ligase_C"/>
</dbReference>
<dbReference type="AlphaFoldDB" id="A0A2K9PNB2"/>
<evidence type="ECO:0000256" key="10">
    <source>
        <dbReference type="ARBA" id="ARBA00022984"/>
    </source>
</evidence>
<keyword evidence="11 14" id="KW-0131">Cell cycle</keyword>
<dbReference type="NCBIfam" id="TIGR01082">
    <property type="entry name" value="murC"/>
    <property type="match status" value="1"/>
</dbReference>
<keyword evidence="20" id="KW-1185">Reference proteome</keyword>
<evidence type="ECO:0000256" key="15">
    <source>
        <dbReference type="SAM" id="Phobius"/>
    </source>
</evidence>
<evidence type="ECO:0000259" key="16">
    <source>
        <dbReference type="Pfam" id="PF01225"/>
    </source>
</evidence>
<dbReference type="HAMAP" id="MF_00046">
    <property type="entry name" value="MurC"/>
    <property type="match status" value="1"/>
</dbReference>
<dbReference type="InterPro" id="IPR005758">
    <property type="entry name" value="UDP-N-AcMur_Ala_ligase_MurC"/>
</dbReference>
<comment type="function">
    <text evidence="14">Cell wall formation.</text>
</comment>
<dbReference type="GO" id="GO:0005524">
    <property type="term" value="F:ATP binding"/>
    <property type="evidence" value="ECO:0007669"/>
    <property type="project" value="UniProtKB-UniRule"/>
</dbReference>
<evidence type="ECO:0000259" key="18">
    <source>
        <dbReference type="Pfam" id="PF08245"/>
    </source>
</evidence>
<dbReference type="EC" id="6.3.2.8" evidence="3 14"/>
<feature type="domain" description="Mur ligase C-terminal" evidence="17">
    <location>
        <begin position="308"/>
        <end position="432"/>
    </location>
</feature>
<dbReference type="PANTHER" id="PTHR43445">
    <property type="entry name" value="UDP-N-ACETYLMURAMATE--L-ALANINE LIGASE-RELATED"/>
    <property type="match status" value="1"/>
</dbReference>
<dbReference type="Gene3D" id="3.40.50.720">
    <property type="entry name" value="NAD(P)-binding Rossmann-like Domain"/>
    <property type="match status" value="1"/>
</dbReference>
<evidence type="ECO:0000256" key="5">
    <source>
        <dbReference type="ARBA" id="ARBA00022598"/>
    </source>
</evidence>
<dbReference type="SUPFAM" id="SSF53623">
    <property type="entry name" value="MurD-like peptide ligases, catalytic domain"/>
    <property type="match status" value="1"/>
</dbReference>
<dbReference type="OrthoDB" id="9804126at2"/>
<dbReference type="GO" id="GO:0009252">
    <property type="term" value="P:peptidoglycan biosynthetic process"/>
    <property type="evidence" value="ECO:0007669"/>
    <property type="project" value="UniProtKB-UniRule"/>
</dbReference>
<dbReference type="Proteomes" id="UP000235826">
    <property type="component" value="Chromosome"/>
</dbReference>
<keyword evidence="4 14" id="KW-0963">Cytoplasm</keyword>
<evidence type="ECO:0000313" key="19">
    <source>
        <dbReference type="EMBL" id="AUP78560.1"/>
    </source>
</evidence>
<name>A0A2K9PNB2_9FLAO</name>
<gene>
    <name evidence="14" type="primary">murC</name>
    <name evidence="19" type="ORF">C1H87_07480</name>
</gene>
<dbReference type="Pfam" id="PF02875">
    <property type="entry name" value="Mur_ligase_C"/>
    <property type="match status" value="1"/>
</dbReference>
<evidence type="ECO:0000256" key="13">
    <source>
        <dbReference type="ARBA" id="ARBA00047833"/>
    </source>
</evidence>
<dbReference type="GO" id="GO:0008763">
    <property type="term" value="F:UDP-N-acetylmuramate-L-alanine ligase activity"/>
    <property type="evidence" value="ECO:0007669"/>
    <property type="project" value="UniProtKB-UniRule"/>
</dbReference>
<evidence type="ECO:0000256" key="3">
    <source>
        <dbReference type="ARBA" id="ARBA00012211"/>
    </source>
</evidence>
<dbReference type="GO" id="GO:0071555">
    <property type="term" value="P:cell wall organization"/>
    <property type="evidence" value="ECO:0007669"/>
    <property type="project" value="UniProtKB-KW"/>
</dbReference>
<keyword evidence="15" id="KW-0472">Membrane</keyword>
<evidence type="ECO:0000256" key="2">
    <source>
        <dbReference type="ARBA" id="ARBA00004752"/>
    </source>
</evidence>
<dbReference type="Pfam" id="PF01225">
    <property type="entry name" value="Mur_ligase"/>
    <property type="match status" value="1"/>
</dbReference>
<feature type="domain" description="Mur ligase central" evidence="18">
    <location>
        <begin position="117"/>
        <end position="285"/>
    </location>
</feature>
<comment type="similarity">
    <text evidence="14">Belongs to the MurCDEF family.</text>
</comment>
<dbReference type="SUPFAM" id="SSF53244">
    <property type="entry name" value="MurD-like peptide ligases, peptide-binding domain"/>
    <property type="match status" value="1"/>
</dbReference>
<keyword evidence="8 14" id="KW-0067">ATP-binding</keyword>
<feature type="binding site" evidence="14">
    <location>
        <begin position="119"/>
        <end position="125"/>
    </location>
    <ligand>
        <name>ATP</name>
        <dbReference type="ChEBI" id="CHEBI:30616"/>
    </ligand>
</feature>
<dbReference type="KEGG" id="fek:C1H87_07480"/>
<evidence type="ECO:0000256" key="4">
    <source>
        <dbReference type="ARBA" id="ARBA00022490"/>
    </source>
</evidence>
<sequence length="450" mass="50524">MNLKSIHNIYFIGIGGIGMSALARYFHANNKCVAGYDKTQTEITDGLMALGMEVHFEDLVDNIPKSFLNKENTLVVYTPAIPKEHQELKYFNTNGYRVLKRSQMLGLITENTFCLAVAGTHGKTTTTSILGHLMYESGVPLTAFLGGISENYDSNLILKGTEVSVVEADEFDRSFLTLSPDMACITSMDADHLDIYGEASELKKTFEDFSKRLKPNGTLFVRNGLPLQGVTYGIEDDSDYVIQNITIENGTYVFDVKTPKTVLEGLRFNLPGRHNLLNALIALTMAIEYGCSHQQLAKGLESYKGVKRRFTYHIKTNDLVFIDDYAHHPEEINAVHQAVREMYPKETVLAIFQPHLYSRTRDFANDFAKSLSQFDELLLLDIYPARELPIEGVTSAWLLNKIEHENKQLVSKKELLPAIHRSNAKIVLTIGAGDIGEQVKYIKKELTIAN</sequence>
<keyword evidence="15" id="KW-0812">Transmembrane</keyword>
<dbReference type="InterPro" id="IPR036565">
    <property type="entry name" value="Mur-like_cat_sf"/>
</dbReference>
<organism evidence="19 20">
    <name type="scientific">Flavivirga eckloniae</name>
    <dbReference type="NCBI Taxonomy" id="1803846"/>
    <lineage>
        <taxon>Bacteria</taxon>
        <taxon>Pseudomonadati</taxon>
        <taxon>Bacteroidota</taxon>
        <taxon>Flavobacteriia</taxon>
        <taxon>Flavobacteriales</taxon>
        <taxon>Flavobacteriaceae</taxon>
        <taxon>Flavivirga</taxon>
    </lineage>
</organism>
<dbReference type="InterPro" id="IPR013221">
    <property type="entry name" value="Mur_ligase_cen"/>
</dbReference>
<evidence type="ECO:0000256" key="7">
    <source>
        <dbReference type="ARBA" id="ARBA00022741"/>
    </source>
</evidence>
<evidence type="ECO:0000256" key="9">
    <source>
        <dbReference type="ARBA" id="ARBA00022960"/>
    </source>
</evidence>
<feature type="domain" description="Mur ligase N-terminal catalytic" evidence="16">
    <location>
        <begin position="9"/>
        <end position="109"/>
    </location>
</feature>
<evidence type="ECO:0000256" key="12">
    <source>
        <dbReference type="ARBA" id="ARBA00023316"/>
    </source>
</evidence>
<dbReference type="EMBL" id="CP025791">
    <property type="protein sequence ID" value="AUP78560.1"/>
    <property type="molecule type" value="Genomic_DNA"/>
</dbReference>
<keyword evidence="5 14" id="KW-0436">Ligase</keyword>
<keyword evidence="10 14" id="KW-0573">Peptidoglycan synthesis</keyword>
<reference evidence="19 20" key="1">
    <citation type="submission" date="2018-01" db="EMBL/GenBank/DDBJ databases">
        <title>Complete genome sequence of Flavivirga eckloniae ECD14 isolated from seaweed Ecklonia cava.</title>
        <authorList>
            <person name="Lee J.H."/>
            <person name="Baik K.S."/>
            <person name="Seong C.N."/>
        </authorList>
    </citation>
    <scope>NUCLEOTIDE SEQUENCE [LARGE SCALE GENOMIC DNA]</scope>
    <source>
        <strain evidence="19 20">ECD14</strain>
    </source>
</reference>
<evidence type="ECO:0000256" key="8">
    <source>
        <dbReference type="ARBA" id="ARBA00022840"/>
    </source>
</evidence>
<evidence type="ECO:0000256" key="14">
    <source>
        <dbReference type="HAMAP-Rule" id="MF_00046"/>
    </source>
</evidence>
<dbReference type="Pfam" id="PF08245">
    <property type="entry name" value="Mur_ligase_M"/>
    <property type="match status" value="1"/>
</dbReference>
<dbReference type="GO" id="GO:0005737">
    <property type="term" value="C:cytoplasm"/>
    <property type="evidence" value="ECO:0007669"/>
    <property type="project" value="UniProtKB-SubCell"/>
</dbReference>
<dbReference type="Gene3D" id="3.90.190.20">
    <property type="entry name" value="Mur ligase, C-terminal domain"/>
    <property type="match status" value="1"/>
</dbReference>
<dbReference type="RefSeq" id="WP_102755215.1">
    <property type="nucleotide sequence ID" value="NZ_CP025791.1"/>
</dbReference>
<feature type="transmembrane region" description="Helical" evidence="15">
    <location>
        <begin position="7"/>
        <end position="26"/>
    </location>
</feature>
<comment type="subcellular location">
    <subcellularLocation>
        <location evidence="1 14">Cytoplasm</location>
    </subcellularLocation>
</comment>
<comment type="pathway">
    <text evidence="2 14">Cell wall biogenesis; peptidoglycan biosynthesis.</text>
</comment>
<keyword evidence="6 14" id="KW-0132">Cell division</keyword>
<comment type="catalytic activity">
    <reaction evidence="13 14">
        <text>UDP-N-acetyl-alpha-D-muramate + L-alanine + ATP = UDP-N-acetyl-alpha-D-muramoyl-L-alanine + ADP + phosphate + H(+)</text>
        <dbReference type="Rhea" id="RHEA:23372"/>
        <dbReference type="ChEBI" id="CHEBI:15378"/>
        <dbReference type="ChEBI" id="CHEBI:30616"/>
        <dbReference type="ChEBI" id="CHEBI:43474"/>
        <dbReference type="ChEBI" id="CHEBI:57972"/>
        <dbReference type="ChEBI" id="CHEBI:70757"/>
        <dbReference type="ChEBI" id="CHEBI:83898"/>
        <dbReference type="ChEBI" id="CHEBI:456216"/>
        <dbReference type="EC" id="6.3.2.8"/>
    </reaction>
</comment>
<protein>
    <recommendedName>
        <fullName evidence="3 14">UDP-N-acetylmuramate--L-alanine ligase</fullName>
        <ecNumber evidence="3 14">6.3.2.8</ecNumber>
    </recommendedName>
    <alternativeName>
        <fullName evidence="14">UDP-N-acetylmuramoyl-L-alanine synthetase</fullName>
    </alternativeName>
</protein>
<evidence type="ECO:0000259" key="17">
    <source>
        <dbReference type="Pfam" id="PF02875"/>
    </source>
</evidence>